<keyword evidence="2" id="KW-0560">Oxidoreductase</keyword>
<dbReference type="AlphaFoldDB" id="A0A413FFQ5"/>
<dbReference type="InterPro" id="IPR036291">
    <property type="entry name" value="NAD(P)-bd_dom_sf"/>
</dbReference>
<name>A0A413FFQ5_9FIRM</name>
<dbReference type="SUPFAM" id="SSF51735">
    <property type="entry name" value="NAD(P)-binding Rossmann-fold domains"/>
    <property type="match status" value="1"/>
</dbReference>
<gene>
    <name evidence="4" type="ORF">DWV29_10300</name>
</gene>
<dbReference type="FunFam" id="3.40.50.720:FF:000084">
    <property type="entry name" value="Short-chain dehydrogenase reductase"/>
    <property type="match status" value="1"/>
</dbReference>
<dbReference type="EMBL" id="QSBM01000007">
    <property type="protein sequence ID" value="RGX29512.1"/>
    <property type="molecule type" value="Genomic_DNA"/>
</dbReference>
<dbReference type="PANTHER" id="PTHR43115">
    <property type="entry name" value="DEHYDROGENASE/REDUCTASE SDR FAMILY MEMBER 11"/>
    <property type="match status" value="1"/>
</dbReference>
<dbReference type="InterPro" id="IPR002347">
    <property type="entry name" value="SDR_fam"/>
</dbReference>
<evidence type="ECO:0000256" key="3">
    <source>
        <dbReference type="RuleBase" id="RU000363"/>
    </source>
</evidence>
<dbReference type="PANTHER" id="PTHR43115:SF4">
    <property type="entry name" value="DEHYDROGENASE_REDUCTASE SDR FAMILY MEMBER 11"/>
    <property type="match status" value="1"/>
</dbReference>
<sequence>MRVTSASSGRSTGTRRFRRRSWHSRNMSIICGVTPGSCCMSRRKSALITGGSQGIGLACAQLLYEKGYDICLMSRSPNKLDEAARSVSAGASRPVYTVPADAASPEQAAAAVEQACRFLGGIDVLINSAGCSMHAPCSFESVSTEEYKRIMDTNVDGVFYTTRSVLKIMKEQQSGYIINILSTASHAAAARGGPYSASKHAALALTETLAAECRGSGIRITSISPGPVATTIWSHKTTPPSEEEMARMLKPGDIARIAGFLLDNPEYVHIRDIEVTPAGF</sequence>
<dbReference type="PRINTS" id="PR00080">
    <property type="entry name" value="SDRFAMILY"/>
</dbReference>
<evidence type="ECO:0000313" key="4">
    <source>
        <dbReference type="EMBL" id="RGX29512.1"/>
    </source>
</evidence>
<evidence type="ECO:0000256" key="2">
    <source>
        <dbReference type="ARBA" id="ARBA00023002"/>
    </source>
</evidence>
<protein>
    <submittedName>
        <fullName evidence="4">SDR family oxidoreductase</fullName>
    </submittedName>
</protein>
<proteinExistence type="inferred from homology"/>
<dbReference type="PROSITE" id="PS00061">
    <property type="entry name" value="ADH_SHORT"/>
    <property type="match status" value="1"/>
</dbReference>
<dbReference type="Gene3D" id="3.40.50.720">
    <property type="entry name" value="NAD(P)-binding Rossmann-like Domain"/>
    <property type="match status" value="1"/>
</dbReference>
<accession>A0A413FFQ5</accession>
<dbReference type="InterPro" id="IPR020904">
    <property type="entry name" value="Sc_DH/Rdtase_CS"/>
</dbReference>
<evidence type="ECO:0000313" key="5">
    <source>
        <dbReference type="Proteomes" id="UP000283880"/>
    </source>
</evidence>
<reference evidence="4 5" key="1">
    <citation type="submission" date="2018-08" db="EMBL/GenBank/DDBJ databases">
        <title>A genome reference for cultivated species of the human gut microbiota.</title>
        <authorList>
            <person name="Zou Y."/>
            <person name="Xue W."/>
            <person name="Luo G."/>
        </authorList>
    </citation>
    <scope>NUCLEOTIDE SEQUENCE [LARGE SCALE GENOMIC DNA]</scope>
    <source>
        <strain evidence="4 5">AF04-15</strain>
    </source>
</reference>
<evidence type="ECO:0000256" key="1">
    <source>
        <dbReference type="ARBA" id="ARBA00006484"/>
    </source>
</evidence>
<dbReference type="PRINTS" id="PR00081">
    <property type="entry name" value="GDHRDH"/>
</dbReference>
<dbReference type="OrthoDB" id="1999550at2"/>
<comment type="caution">
    <text evidence="4">The sequence shown here is derived from an EMBL/GenBank/DDBJ whole genome shotgun (WGS) entry which is preliminary data.</text>
</comment>
<dbReference type="GO" id="GO:0016491">
    <property type="term" value="F:oxidoreductase activity"/>
    <property type="evidence" value="ECO:0007669"/>
    <property type="project" value="UniProtKB-KW"/>
</dbReference>
<organism evidence="4 5">
    <name type="scientific">Enterocloster asparagiformis</name>
    <dbReference type="NCBI Taxonomy" id="333367"/>
    <lineage>
        <taxon>Bacteria</taxon>
        <taxon>Bacillati</taxon>
        <taxon>Bacillota</taxon>
        <taxon>Clostridia</taxon>
        <taxon>Lachnospirales</taxon>
        <taxon>Lachnospiraceae</taxon>
        <taxon>Enterocloster</taxon>
    </lineage>
</organism>
<dbReference type="Pfam" id="PF00106">
    <property type="entry name" value="adh_short"/>
    <property type="match status" value="1"/>
</dbReference>
<comment type="similarity">
    <text evidence="1 3">Belongs to the short-chain dehydrogenases/reductases (SDR) family.</text>
</comment>
<dbReference type="GO" id="GO:0008206">
    <property type="term" value="P:bile acid metabolic process"/>
    <property type="evidence" value="ECO:0007669"/>
    <property type="project" value="UniProtKB-ARBA"/>
</dbReference>
<dbReference type="Proteomes" id="UP000283880">
    <property type="component" value="Unassembled WGS sequence"/>
</dbReference>
<dbReference type="CDD" id="cd05233">
    <property type="entry name" value="SDR_c"/>
    <property type="match status" value="1"/>
</dbReference>